<evidence type="ECO:0000256" key="1">
    <source>
        <dbReference type="ARBA" id="ARBA00023015"/>
    </source>
</evidence>
<dbReference type="GO" id="GO:0000976">
    <property type="term" value="F:transcription cis-regulatory region binding"/>
    <property type="evidence" value="ECO:0007669"/>
    <property type="project" value="TreeGrafter"/>
</dbReference>
<sequence>MEPVTTPDRAGTDTGDPAGDTTSSAPRTPRQLAREQTERELLNVARRHLGEVGAAGLSLRAIARECGLVSSAVYRYFESRDALLTVLILEAYDGLGEFVEQAERGVDRADLRQRFLRSAEAMRVWALQHPHQYALIYGSPVPGYAAPELTVISAARVGTVLFGVLRDAYARGARPHLTPALKKAGPAVLQMQRDFCPEIPESLVALGIESWVRLHGAISFEVFGQFNQMVTAPADLYAFIVDEELTRLGLVAGLASSGDLKSMGGSA</sequence>
<feature type="domain" description="HTH tetR-type" evidence="6">
    <location>
        <begin position="35"/>
        <end position="95"/>
    </location>
</feature>
<feature type="DNA-binding region" description="H-T-H motif" evidence="4">
    <location>
        <begin position="58"/>
        <end position="77"/>
    </location>
</feature>
<dbReference type="PANTHER" id="PTHR30055:SF243">
    <property type="entry name" value="HTH-TYPE TRANSCRIPTIONAL REGULATOR RV1816"/>
    <property type="match status" value="1"/>
</dbReference>
<gene>
    <name evidence="7" type="ORF">G7068_03585</name>
</gene>
<dbReference type="AlphaFoldDB" id="A0A6G7XCS4"/>
<dbReference type="Proteomes" id="UP000502677">
    <property type="component" value="Chromosome"/>
</dbReference>
<dbReference type="Gene3D" id="1.10.357.10">
    <property type="entry name" value="Tetracycline Repressor, domain 2"/>
    <property type="match status" value="1"/>
</dbReference>
<reference evidence="7 8" key="1">
    <citation type="submission" date="2020-03" db="EMBL/GenBank/DDBJ databases">
        <title>Leucobacter sp. nov., isolated from beetles.</title>
        <authorList>
            <person name="Hyun D.-W."/>
            <person name="Bae J.-W."/>
        </authorList>
    </citation>
    <scope>NUCLEOTIDE SEQUENCE [LARGE SCALE GENOMIC DNA]</scope>
    <source>
        <strain evidence="7 8">HDW9C</strain>
    </source>
</reference>
<dbReference type="InterPro" id="IPR009057">
    <property type="entry name" value="Homeodomain-like_sf"/>
</dbReference>
<evidence type="ECO:0000313" key="7">
    <source>
        <dbReference type="EMBL" id="QIK62394.1"/>
    </source>
</evidence>
<dbReference type="SUPFAM" id="SSF48498">
    <property type="entry name" value="Tetracyclin repressor-like, C-terminal domain"/>
    <property type="match status" value="1"/>
</dbReference>
<evidence type="ECO:0000313" key="8">
    <source>
        <dbReference type="Proteomes" id="UP000502677"/>
    </source>
</evidence>
<dbReference type="EMBL" id="CP049863">
    <property type="protein sequence ID" value="QIK62394.1"/>
    <property type="molecule type" value="Genomic_DNA"/>
</dbReference>
<organism evidence="7 8">
    <name type="scientific">Leucobacter viscericola</name>
    <dbReference type="NCBI Taxonomy" id="2714935"/>
    <lineage>
        <taxon>Bacteria</taxon>
        <taxon>Bacillati</taxon>
        <taxon>Actinomycetota</taxon>
        <taxon>Actinomycetes</taxon>
        <taxon>Micrococcales</taxon>
        <taxon>Microbacteriaceae</taxon>
        <taxon>Leucobacter</taxon>
    </lineage>
</organism>
<evidence type="ECO:0000256" key="2">
    <source>
        <dbReference type="ARBA" id="ARBA00023125"/>
    </source>
</evidence>
<evidence type="ECO:0000256" key="3">
    <source>
        <dbReference type="ARBA" id="ARBA00023163"/>
    </source>
</evidence>
<feature type="compositionally biased region" description="Low complexity" evidence="5">
    <location>
        <begin position="8"/>
        <end position="22"/>
    </location>
</feature>
<evidence type="ECO:0000256" key="4">
    <source>
        <dbReference type="PROSITE-ProRule" id="PRU00335"/>
    </source>
</evidence>
<keyword evidence="1" id="KW-0805">Transcription regulation</keyword>
<accession>A0A6G7XCS4</accession>
<protein>
    <submittedName>
        <fullName evidence="7">TetR/AcrR family transcriptional regulator</fullName>
    </submittedName>
</protein>
<name>A0A6G7XCS4_9MICO</name>
<dbReference type="Pfam" id="PF13305">
    <property type="entry name" value="TetR_C_33"/>
    <property type="match status" value="1"/>
</dbReference>
<dbReference type="RefSeq" id="WP_166289036.1">
    <property type="nucleotide sequence ID" value="NZ_CP049863.1"/>
</dbReference>
<keyword evidence="2 4" id="KW-0238">DNA-binding</keyword>
<proteinExistence type="predicted"/>
<dbReference type="KEGG" id="lvi:G7068_03585"/>
<dbReference type="GO" id="GO:0003700">
    <property type="term" value="F:DNA-binding transcription factor activity"/>
    <property type="evidence" value="ECO:0007669"/>
    <property type="project" value="TreeGrafter"/>
</dbReference>
<dbReference type="InterPro" id="IPR025996">
    <property type="entry name" value="MT1864/Rv1816-like_C"/>
</dbReference>
<dbReference type="PROSITE" id="PS50977">
    <property type="entry name" value="HTH_TETR_2"/>
    <property type="match status" value="1"/>
</dbReference>
<dbReference type="PANTHER" id="PTHR30055">
    <property type="entry name" value="HTH-TYPE TRANSCRIPTIONAL REGULATOR RUTR"/>
    <property type="match status" value="1"/>
</dbReference>
<evidence type="ECO:0000259" key="6">
    <source>
        <dbReference type="PROSITE" id="PS50977"/>
    </source>
</evidence>
<evidence type="ECO:0000256" key="5">
    <source>
        <dbReference type="SAM" id="MobiDB-lite"/>
    </source>
</evidence>
<keyword evidence="3" id="KW-0804">Transcription</keyword>
<feature type="region of interest" description="Disordered" evidence="5">
    <location>
        <begin position="1"/>
        <end position="34"/>
    </location>
</feature>
<dbReference type="Pfam" id="PF00440">
    <property type="entry name" value="TetR_N"/>
    <property type="match status" value="1"/>
</dbReference>
<dbReference type="InterPro" id="IPR001647">
    <property type="entry name" value="HTH_TetR"/>
</dbReference>
<keyword evidence="8" id="KW-1185">Reference proteome</keyword>
<dbReference type="PRINTS" id="PR00455">
    <property type="entry name" value="HTHTETR"/>
</dbReference>
<dbReference type="InterPro" id="IPR050109">
    <property type="entry name" value="HTH-type_TetR-like_transc_reg"/>
</dbReference>
<dbReference type="InterPro" id="IPR036271">
    <property type="entry name" value="Tet_transcr_reg_TetR-rel_C_sf"/>
</dbReference>
<dbReference type="SUPFAM" id="SSF46689">
    <property type="entry name" value="Homeodomain-like"/>
    <property type="match status" value="1"/>
</dbReference>